<dbReference type="Pfam" id="PF08395">
    <property type="entry name" value="7tm_7"/>
    <property type="match status" value="1"/>
</dbReference>
<keyword evidence="7" id="KW-1185">Reference proteome</keyword>
<dbReference type="RefSeq" id="XP_024870558.1">
    <property type="nucleotide sequence ID" value="XM_025014790.1"/>
</dbReference>
<sequence length="181" mass="20413">MSSLLTAMDADGMTVGINIRLFADRLAIVNLQRLHRYLHDATNHLTFYYNPQLLIWITCMLMDITTNVFSTVFNGKDILNNMLLLYIPYVILISSLQIIAISCICHLTCNQANVLASIIFSAETSAFKHSNFSTETTELGVFLWAHPLRIRVCGLFNLDNQFTLSVFGLILMYVVLVSSVL</sequence>
<protein>
    <submittedName>
        <fullName evidence="8">Uncharacterized protein LOC112453832</fullName>
    </submittedName>
</protein>
<feature type="transmembrane region" description="Helical" evidence="6">
    <location>
        <begin position="162"/>
        <end position="180"/>
    </location>
</feature>
<evidence type="ECO:0000313" key="8">
    <source>
        <dbReference type="RefSeq" id="XP_024870558.1"/>
    </source>
</evidence>
<evidence type="ECO:0000256" key="2">
    <source>
        <dbReference type="ARBA" id="ARBA00022475"/>
    </source>
</evidence>
<evidence type="ECO:0000256" key="1">
    <source>
        <dbReference type="ARBA" id="ARBA00004651"/>
    </source>
</evidence>
<organism evidence="7 8">
    <name type="scientific">Temnothorax curvispinosus</name>
    <dbReference type="NCBI Taxonomy" id="300111"/>
    <lineage>
        <taxon>Eukaryota</taxon>
        <taxon>Metazoa</taxon>
        <taxon>Ecdysozoa</taxon>
        <taxon>Arthropoda</taxon>
        <taxon>Hexapoda</taxon>
        <taxon>Insecta</taxon>
        <taxon>Pterygota</taxon>
        <taxon>Neoptera</taxon>
        <taxon>Endopterygota</taxon>
        <taxon>Hymenoptera</taxon>
        <taxon>Apocrita</taxon>
        <taxon>Aculeata</taxon>
        <taxon>Formicoidea</taxon>
        <taxon>Formicidae</taxon>
        <taxon>Myrmicinae</taxon>
        <taxon>Temnothorax</taxon>
    </lineage>
</organism>
<evidence type="ECO:0000256" key="5">
    <source>
        <dbReference type="ARBA" id="ARBA00023136"/>
    </source>
</evidence>
<name>A0A6J1PMK2_9HYME</name>
<keyword evidence="5 6" id="KW-0472">Membrane</keyword>
<dbReference type="GO" id="GO:0005886">
    <property type="term" value="C:plasma membrane"/>
    <property type="evidence" value="ECO:0007669"/>
    <property type="project" value="UniProtKB-SubCell"/>
</dbReference>
<dbReference type="GeneID" id="112453832"/>
<keyword evidence="2" id="KW-1003">Cell membrane</keyword>
<evidence type="ECO:0000256" key="6">
    <source>
        <dbReference type="SAM" id="Phobius"/>
    </source>
</evidence>
<feature type="transmembrane region" description="Helical" evidence="6">
    <location>
        <begin position="53"/>
        <end position="73"/>
    </location>
</feature>
<dbReference type="AlphaFoldDB" id="A0A6J1PMK2"/>
<gene>
    <name evidence="8" type="primary">LOC112453832</name>
</gene>
<keyword evidence="4 6" id="KW-1133">Transmembrane helix</keyword>
<proteinExistence type="predicted"/>
<comment type="subcellular location">
    <subcellularLocation>
        <location evidence="1">Cell membrane</location>
        <topology evidence="1">Multi-pass membrane protein</topology>
    </subcellularLocation>
</comment>
<dbReference type="GO" id="GO:0050909">
    <property type="term" value="P:sensory perception of taste"/>
    <property type="evidence" value="ECO:0007669"/>
    <property type="project" value="InterPro"/>
</dbReference>
<keyword evidence="3 6" id="KW-0812">Transmembrane</keyword>
<evidence type="ECO:0000256" key="4">
    <source>
        <dbReference type="ARBA" id="ARBA00022989"/>
    </source>
</evidence>
<reference evidence="8" key="1">
    <citation type="submission" date="2025-08" db="UniProtKB">
        <authorList>
            <consortium name="RefSeq"/>
        </authorList>
    </citation>
    <scope>IDENTIFICATION</scope>
    <source>
        <tissue evidence="8">Whole body</tissue>
    </source>
</reference>
<dbReference type="OrthoDB" id="7551704at2759"/>
<evidence type="ECO:0000256" key="3">
    <source>
        <dbReference type="ARBA" id="ARBA00022692"/>
    </source>
</evidence>
<accession>A0A6J1PMK2</accession>
<dbReference type="Proteomes" id="UP000504618">
    <property type="component" value="Unplaced"/>
</dbReference>
<evidence type="ECO:0000313" key="7">
    <source>
        <dbReference type="Proteomes" id="UP000504618"/>
    </source>
</evidence>
<dbReference type="InterPro" id="IPR013604">
    <property type="entry name" value="7TM_chemorcpt"/>
</dbReference>
<feature type="transmembrane region" description="Helical" evidence="6">
    <location>
        <begin position="85"/>
        <end position="107"/>
    </location>
</feature>